<protein>
    <submittedName>
        <fullName evidence="4">VanZ like family protein</fullName>
    </submittedName>
</protein>
<dbReference type="AlphaFoldDB" id="A0AAC9RI23"/>
<dbReference type="KEGG" id="cfm:BJL90_06760"/>
<keyword evidence="1" id="KW-0472">Membrane</keyword>
<dbReference type="EMBL" id="CP017603">
    <property type="protein sequence ID" value="AOY75619.1"/>
    <property type="molecule type" value="Genomic_DNA"/>
</dbReference>
<dbReference type="RefSeq" id="WP_070965685.1">
    <property type="nucleotide sequence ID" value="NZ_CP017603.1"/>
</dbReference>
<name>A0AAC9RI23_9CLOT</name>
<gene>
    <name evidence="3" type="ORF">BJL90_06760</name>
    <name evidence="4" type="ORF">CLFO_02450</name>
</gene>
<evidence type="ECO:0000313" key="6">
    <source>
        <dbReference type="Proteomes" id="UP000192478"/>
    </source>
</evidence>
<feature type="transmembrane region" description="Helical" evidence="1">
    <location>
        <begin position="108"/>
        <end position="126"/>
    </location>
</feature>
<keyword evidence="1" id="KW-0812">Transmembrane</keyword>
<evidence type="ECO:0000256" key="1">
    <source>
        <dbReference type="SAM" id="Phobius"/>
    </source>
</evidence>
<keyword evidence="1" id="KW-1133">Transmembrane helix</keyword>
<feature type="transmembrane region" description="Helical" evidence="1">
    <location>
        <begin position="7"/>
        <end position="25"/>
    </location>
</feature>
<dbReference type="Pfam" id="PF04892">
    <property type="entry name" value="VanZ"/>
    <property type="match status" value="1"/>
</dbReference>
<feature type="domain" description="VanZ-like" evidence="2">
    <location>
        <begin position="10"/>
        <end position="158"/>
    </location>
</feature>
<dbReference type="Proteomes" id="UP000177894">
    <property type="component" value="Chromosome"/>
</dbReference>
<feature type="transmembrane region" description="Helical" evidence="1">
    <location>
        <begin position="146"/>
        <end position="169"/>
    </location>
</feature>
<evidence type="ECO:0000313" key="4">
    <source>
        <dbReference type="EMBL" id="ARE85929.1"/>
    </source>
</evidence>
<proteinExistence type="predicted"/>
<evidence type="ECO:0000313" key="5">
    <source>
        <dbReference type="Proteomes" id="UP000177894"/>
    </source>
</evidence>
<dbReference type="NCBIfam" id="NF037970">
    <property type="entry name" value="vanZ_1"/>
    <property type="match status" value="1"/>
</dbReference>
<evidence type="ECO:0000313" key="3">
    <source>
        <dbReference type="EMBL" id="AOY75619.1"/>
    </source>
</evidence>
<feature type="transmembrane region" description="Helical" evidence="1">
    <location>
        <begin position="85"/>
        <end position="103"/>
    </location>
</feature>
<sequence length="172" mass="19598">MNRKKLSIIFFVVFAFWTMIIFYFSSQPPSVSYSQSNMAVRIIRKIDDILDITHTRLYQRAENVIKDLWLMNRYKTTNMVVRKSAHFGIYFILGIICSSFGYVYSKKIFIGFLLGISLPVTVAVLDEFNQGFVGRTASLNDVIIDGVGAFTGTILVMAIIFITKGILLLKKK</sequence>
<organism evidence="4 6">
    <name type="scientific">Clostridium formicaceticum</name>
    <dbReference type="NCBI Taxonomy" id="1497"/>
    <lineage>
        <taxon>Bacteria</taxon>
        <taxon>Bacillati</taxon>
        <taxon>Bacillota</taxon>
        <taxon>Clostridia</taxon>
        <taxon>Eubacteriales</taxon>
        <taxon>Clostridiaceae</taxon>
        <taxon>Clostridium</taxon>
    </lineage>
</organism>
<keyword evidence="5" id="KW-1185">Reference proteome</keyword>
<evidence type="ECO:0000259" key="2">
    <source>
        <dbReference type="Pfam" id="PF04892"/>
    </source>
</evidence>
<dbReference type="Proteomes" id="UP000192478">
    <property type="component" value="Chromosome"/>
</dbReference>
<reference evidence="4 6" key="2">
    <citation type="submission" date="2017-03" db="EMBL/GenBank/DDBJ databases">
        <title>Complete sequence of Clostridium formicaceticum DSM 92.</title>
        <authorList>
            <person name="Poehlein A."/>
            <person name="Karl M."/>
            <person name="Bengelsdorf F.R."/>
            <person name="Duerre P."/>
            <person name="Daniel R."/>
        </authorList>
    </citation>
    <scope>NUCLEOTIDE SEQUENCE [LARGE SCALE GENOMIC DNA]</scope>
    <source>
        <strain evidence="4 6">DSM 92</strain>
    </source>
</reference>
<accession>A0AAC9RI23</accession>
<dbReference type="EMBL" id="CP020559">
    <property type="protein sequence ID" value="ARE85929.1"/>
    <property type="molecule type" value="Genomic_DNA"/>
</dbReference>
<reference evidence="3 5" key="1">
    <citation type="submission" date="2016-10" db="EMBL/GenBank/DDBJ databases">
        <title>Complete Genome Sequence of Acetogen Clostridium formicoaceticum ATCC 27076.</title>
        <authorList>
            <person name="Bao T."/>
            <person name="Cheng C."/>
            <person name="Zhao J."/>
            <person name="Yang S.-T."/>
            <person name="Wang J."/>
            <person name="Wang M."/>
        </authorList>
    </citation>
    <scope>NUCLEOTIDE SEQUENCE [LARGE SCALE GENOMIC DNA]</scope>
    <source>
        <strain evidence="3 5">ATCC 27076</strain>
    </source>
</reference>
<dbReference type="InterPro" id="IPR006976">
    <property type="entry name" value="VanZ-like"/>
</dbReference>